<keyword evidence="11" id="KW-0496">Mitochondrion</keyword>
<dbReference type="Proteomes" id="UP000234275">
    <property type="component" value="Unassembled WGS sequence"/>
</dbReference>
<evidence type="ECO:0000256" key="12">
    <source>
        <dbReference type="ARBA" id="ARBA00052399"/>
    </source>
</evidence>
<dbReference type="OrthoDB" id="1925334at2759"/>
<dbReference type="EC" id="1.1.2.3" evidence="15"/>
<dbReference type="EMBL" id="MSFO01000001">
    <property type="protein sequence ID" value="PLB54885.1"/>
    <property type="molecule type" value="Genomic_DNA"/>
</dbReference>
<reference evidence="19 20" key="1">
    <citation type="submission" date="2016-12" db="EMBL/GenBank/DDBJ databases">
        <title>The genomes of Aspergillus section Nigri reveals drivers in fungal speciation.</title>
        <authorList>
            <consortium name="DOE Joint Genome Institute"/>
            <person name="Vesth T.C."/>
            <person name="Nybo J."/>
            <person name="Theobald S."/>
            <person name="Brandl J."/>
            <person name="Frisvad J.C."/>
            <person name="Nielsen K.F."/>
            <person name="Lyhne E.K."/>
            <person name="Kogle M.E."/>
            <person name="Kuo A."/>
            <person name="Riley R."/>
            <person name="Clum A."/>
            <person name="Nolan M."/>
            <person name="Lipzen A."/>
            <person name="Salamov A."/>
            <person name="Henrissat B."/>
            <person name="Wiebenga A."/>
            <person name="De Vries R.P."/>
            <person name="Grigoriev I.V."/>
            <person name="Mortensen U.H."/>
            <person name="Andersen M.R."/>
            <person name="Baker S.E."/>
        </authorList>
    </citation>
    <scope>NUCLEOTIDE SEQUENCE [LARGE SCALE GENOMIC DNA]</scope>
    <source>
        <strain evidence="19 20">IBT 23096</strain>
    </source>
</reference>
<keyword evidence="9" id="KW-0560">Oxidoreductase</keyword>
<keyword evidence="20" id="KW-1185">Reference proteome</keyword>
<dbReference type="CDD" id="cd02922">
    <property type="entry name" value="FCB2_FMN"/>
    <property type="match status" value="1"/>
</dbReference>
<dbReference type="VEuPathDB" id="FungiDB:P170DRAFT_398667"/>
<comment type="cofactor">
    <cofactor evidence="2">
        <name>heme b</name>
        <dbReference type="ChEBI" id="CHEBI:60344"/>
    </cofactor>
</comment>
<evidence type="ECO:0000256" key="2">
    <source>
        <dbReference type="ARBA" id="ARBA00001970"/>
    </source>
</evidence>
<sequence>MPPRSVSTREIARHNGADDCWLVVNNQVWDLSDFAPNHPGGAETILRYAGRDATAAYNEVHGPATIKILPATQLIGQLDLSSVDETWTSKSTIQAPSGDTRPPLDAIFSAHDFEDAARSSLSKKAWAFYSSAATDLISHAANQSFYRRIWMRPRLLQNVLSVNTQTTVLGAPFALPVIAAPVALARLAHPTGEKGIASAAASKSIGYCIPITASFPAEEITATAPDHPYFFQLYVNRDRVASEAILHRIWGLGVRVLFVTIDTPVPGKREADERVRSDEAISMPMTGTRASQDHKGGGITRTTGSFIDETLCWDDLAWVRAHWRGRLVLKGVQSVEDALMAVEARVDGIVLSNHGGRNLDTAPPALLTLLELGRHCPHVLRETEVFVDGGIRRGTDILKAICLGARAVLIGRPVMYALSYGKEGVEHLIDIFGSELQAAMKLVGITDLSQAHRGMLNTQDLDHLVVRDLTRRAKI</sequence>
<comment type="similarity">
    <text evidence="13">In the C-terminal section; belongs to the FMN-dependent alpha-hydroxy acid dehydrogenase family.</text>
</comment>
<accession>A0A2I2GPT3</accession>
<dbReference type="PANTHER" id="PTHR10578">
    <property type="entry name" value="S -2-HYDROXY-ACID OXIDASE-RELATED"/>
    <property type="match status" value="1"/>
</dbReference>
<dbReference type="GO" id="GO:0004460">
    <property type="term" value="F:L-lactate dehydrogenase (cytochrome) activity"/>
    <property type="evidence" value="ECO:0007669"/>
    <property type="project" value="UniProtKB-EC"/>
</dbReference>
<evidence type="ECO:0000313" key="19">
    <source>
        <dbReference type="EMBL" id="PLB54885.1"/>
    </source>
</evidence>
<dbReference type="InterPro" id="IPR037458">
    <property type="entry name" value="L-MDH/L-LDH_FMN-bd"/>
</dbReference>
<dbReference type="RefSeq" id="XP_024710187.1">
    <property type="nucleotide sequence ID" value="XM_024846238.1"/>
</dbReference>
<gene>
    <name evidence="19" type="ORF">P170DRAFT_398667</name>
</gene>
<dbReference type="Pfam" id="PF00173">
    <property type="entry name" value="Cyt-b5"/>
    <property type="match status" value="1"/>
</dbReference>
<evidence type="ECO:0000259" key="17">
    <source>
        <dbReference type="PROSITE" id="PS50255"/>
    </source>
</evidence>
<dbReference type="Gene3D" id="3.20.20.70">
    <property type="entry name" value="Aldolase class I"/>
    <property type="match status" value="1"/>
</dbReference>
<evidence type="ECO:0000256" key="11">
    <source>
        <dbReference type="ARBA" id="ARBA00023128"/>
    </source>
</evidence>
<comment type="catalytic activity">
    <reaction evidence="12">
        <text>(S)-lactate + 2 Fe(III)-[cytochrome c] = 2 Fe(II)-[cytochrome c] + pyruvate + 2 H(+)</text>
        <dbReference type="Rhea" id="RHEA:19909"/>
        <dbReference type="Rhea" id="RHEA-COMP:10350"/>
        <dbReference type="Rhea" id="RHEA-COMP:14399"/>
        <dbReference type="ChEBI" id="CHEBI:15361"/>
        <dbReference type="ChEBI" id="CHEBI:15378"/>
        <dbReference type="ChEBI" id="CHEBI:16651"/>
        <dbReference type="ChEBI" id="CHEBI:29033"/>
        <dbReference type="ChEBI" id="CHEBI:29034"/>
        <dbReference type="EC" id="1.1.2.3"/>
    </reaction>
    <physiologicalReaction direction="left-to-right" evidence="12">
        <dbReference type="Rhea" id="RHEA:19910"/>
    </physiologicalReaction>
</comment>
<keyword evidence="10" id="KW-0408">Iron</keyword>
<proteinExistence type="inferred from homology"/>
<dbReference type="GO" id="GO:0005758">
    <property type="term" value="C:mitochondrial intermembrane space"/>
    <property type="evidence" value="ECO:0007669"/>
    <property type="project" value="UniProtKB-SubCell"/>
</dbReference>
<evidence type="ECO:0000256" key="15">
    <source>
        <dbReference type="ARBA" id="ARBA00066458"/>
    </source>
</evidence>
<comment type="caution">
    <text evidence="19">The sequence shown here is derived from an EMBL/GenBank/DDBJ whole genome shotgun (WGS) entry which is preliminary data.</text>
</comment>
<evidence type="ECO:0000256" key="13">
    <source>
        <dbReference type="ARBA" id="ARBA00061137"/>
    </source>
</evidence>
<dbReference type="InterPro" id="IPR001199">
    <property type="entry name" value="Cyt_B5-like_heme/steroid-bd"/>
</dbReference>
<evidence type="ECO:0000256" key="6">
    <source>
        <dbReference type="ARBA" id="ARBA00022630"/>
    </source>
</evidence>
<dbReference type="Gene3D" id="3.10.120.10">
    <property type="entry name" value="Cytochrome b5-like heme/steroid binding domain"/>
    <property type="match status" value="1"/>
</dbReference>
<dbReference type="InterPro" id="IPR037396">
    <property type="entry name" value="FMN_HAD"/>
</dbReference>
<keyword evidence="5" id="KW-0349">Heme</keyword>
<dbReference type="InterPro" id="IPR036400">
    <property type="entry name" value="Cyt_B5-like_heme/steroid_sf"/>
</dbReference>
<evidence type="ECO:0000256" key="4">
    <source>
        <dbReference type="ARBA" id="ARBA00011881"/>
    </source>
</evidence>
<organism evidence="19 20">
    <name type="scientific">Aspergillus steynii IBT 23096</name>
    <dbReference type="NCBI Taxonomy" id="1392250"/>
    <lineage>
        <taxon>Eukaryota</taxon>
        <taxon>Fungi</taxon>
        <taxon>Dikarya</taxon>
        <taxon>Ascomycota</taxon>
        <taxon>Pezizomycotina</taxon>
        <taxon>Eurotiomycetes</taxon>
        <taxon>Eurotiomycetidae</taxon>
        <taxon>Eurotiales</taxon>
        <taxon>Aspergillaceae</taxon>
        <taxon>Aspergillus</taxon>
        <taxon>Aspergillus subgen. Circumdati</taxon>
    </lineage>
</organism>
<evidence type="ECO:0000256" key="10">
    <source>
        <dbReference type="ARBA" id="ARBA00023004"/>
    </source>
</evidence>
<dbReference type="GO" id="GO:0046872">
    <property type="term" value="F:metal ion binding"/>
    <property type="evidence" value="ECO:0007669"/>
    <property type="project" value="UniProtKB-KW"/>
</dbReference>
<dbReference type="PROSITE" id="PS50255">
    <property type="entry name" value="CYTOCHROME_B5_2"/>
    <property type="match status" value="1"/>
</dbReference>
<dbReference type="AlphaFoldDB" id="A0A2I2GPT3"/>
<comment type="similarity">
    <text evidence="14">In the N-terminal section; belongs to the cytochrome b5 family.</text>
</comment>
<dbReference type="Pfam" id="PF01070">
    <property type="entry name" value="FMN_dh"/>
    <property type="match status" value="1"/>
</dbReference>
<feature type="domain" description="FMN hydroxy acid dehydrogenase" evidence="18">
    <location>
        <begin position="102"/>
        <end position="461"/>
    </location>
</feature>
<name>A0A2I2GPT3_9EURO</name>
<dbReference type="FunFam" id="3.20.20.70:FF:000062">
    <property type="entry name" value="Cytochrome b2, mitochondrial, putative"/>
    <property type="match status" value="1"/>
</dbReference>
<evidence type="ECO:0000256" key="7">
    <source>
        <dbReference type="ARBA" id="ARBA00022643"/>
    </source>
</evidence>
<comment type="cofactor">
    <cofactor evidence="1">
        <name>FMN</name>
        <dbReference type="ChEBI" id="CHEBI:58210"/>
    </cofactor>
</comment>
<protein>
    <recommendedName>
        <fullName evidence="16">L-lactate dehydrogenase (cytochrome)</fullName>
        <ecNumber evidence="15">1.1.2.3</ecNumber>
    </recommendedName>
</protein>
<evidence type="ECO:0000256" key="5">
    <source>
        <dbReference type="ARBA" id="ARBA00022617"/>
    </source>
</evidence>
<dbReference type="STRING" id="1392250.A0A2I2GPT3"/>
<evidence type="ECO:0000256" key="3">
    <source>
        <dbReference type="ARBA" id="ARBA00004569"/>
    </source>
</evidence>
<evidence type="ECO:0000256" key="9">
    <source>
        <dbReference type="ARBA" id="ARBA00023002"/>
    </source>
</evidence>
<evidence type="ECO:0000313" key="20">
    <source>
        <dbReference type="Proteomes" id="UP000234275"/>
    </source>
</evidence>
<dbReference type="PROSITE" id="PS51349">
    <property type="entry name" value="FMN_HYDROXY_ACID_DH_2"/>
    <property type="match status" value="1"/>
</dbReference>
<dbReference type="SUPFAM" id="SSF55856">
    <property type="entry name" value="Cytochrome b5-like heme/steroid binding domain"/>
    <property type="match status" value="1"/>
</dbReference>
<keyword evidence="6" id="KW-0285">Flavoprotein</keyword>
<evidence type="ECO:0000256" key="1">
    <source>
        <dbReference type="ARBA" id="ARBA00001917"/>
    </source>
</evidence>
<evidence type="ECO:0000256" key="14">
    <source>
        <dbReference type="ARBA" id="ARBA00061589"/>
    </source>
</evidence>
<keyword evidence="8" id="KW-0479">Metal-binding</keyword>
<keyword evidence="7" id="KW-0288">FMN</keyword>
<dbReference type="GeneID" id="36553937"/>
<dbReference type="PANTHER" id="PTHR10578:SF104">
    <property type="entry name" value="CYTOCHROME B2, MITOCHONDRIAL-RELATED"/>
    <property type="match status" value="1"/>
</dbReference>
<evidence type="ECO:0000256" key="8">
    <source>
        <dbReference type="ARBA" id="ARBA00022723"/>
    </source>
</evidence>
<dbReference type="InterPro" id="IPR000262">
    <property type="entry name" value="FMN-dep_DH"/>
</dbReference>
<dbReference type="SMART" id="SM01117">
    <property type="entry name" value="Cyt-b5"/>
    <property type="match status" value="1"/>
</dbReference>
<evidence type="ECO:0000256" key="16">
    <source>
        <dbReference type="ARBA" id="ARBA00068515"/>
    </source>
</evidence>
<dbReference type="SUPFAM" id="SSF51395">
    <property type="entry name" value="FMN-linked oxidoreductases"/>
    <property type="match status" value="1"/>
</dbReference>
<evidence type="ECO:0000259" key="18">
    <source>
        <dbReference type="PROSITE" id="PS51349"/>
    </source>
</evidence>
<comment type="subcellular location">
    <subcellularLocation>
        <location evidence="3">Mitochondrion intermembrane space</location>
    </subcellularLocation>
</comment>
<comment type="subunit">
    <text evidence="4">Homotetramer.</text>
</comment>
<dbReference type="InterPro" id="IPR013785">
    <property type="entry name" value="Aldolase_TIM"/>
</dbReference>
<feature type="domain" description="Cytochrome b5 heme-binding" evidence="17">
    <location>
        <begin position="3"/>
        <end position="79"/>
    </location>
</feature>